<dbReference type="Gene3D" id="3.40.50.300">
    <property type="entry name" value="P-loop containing nucleotide triphosphate hydrolases"/>
    <property type="match status" value="1"/>
</dbReference>
<evidence type="ECO:0000313" key="3">
    <source>
        <dbReference type="EMBL" id="MDT0353197.1"/>
    </source>
</evidence>
<evidence type="ECO:0000259" key="2">
    <source>
        <dbReference type="Pfam" id="PF00350"/>
    </source>
</evidence>
<feature type="region of interest" description="Disordered" evidence="1">
    <location>
        <begin position="1"/>
        <end position="41"/>
    </location>
</feature>
<dbReference type="SUPFAM" id="SSF52540">
    <property type="entry name" value="P-loop containing nucleoside triphosphate hydrolases"/>
    <property type="match status" value="1"/>
</dbReference>
<proteinExistence type="predicted"/>
<dbReference type="InterPro" id="IPR045063">
    <property type="entry name" value="Dynamin_N"/>
</dbReference>
<accession>A0ABU2NGW0</accession>
<sequence length="598" mass="63054">MTTGRSPEPVLPAVDDAPTPPAGLPVPTPAPEPPAPSPGGALADALVALREATAVIRFELDIPGAQGARESGAELVKQLDDYVLPRLRRLDAPLLTVVGGSTGAGKSTVVNSLVREQVTPSGVLRPTTRSPVLVCHPDDLRWFSDTRVLPELTRTSGVGTDHHTLQLVTSASLDAGLAFVDAPDIDSVVAANRRLATQLLAAADLWLFVTTAARYADAVPWDVLQTAQERGTALAMLLDRVPPGAEDDIAAHLGEMLTAHGLAEAPLFVISETTLHDGLLPDAVVGPLRDWFSDLARDSAHRADVVRRTLDGALDSLRPRTAGLAAQARAQIDAAARLRADAHEAYVGASAEVDEGMRDGSLLRGEVLARWQEFVGTGELLRTLQDRVGRLRDRLTAAITGRPPPGSELTAALESGVALLVDAAAERAAERAATSWRTSAAGTALLRSTDARLDRSSPNVRDAIERTVRDWQGAVLDLVRREGASRRTSARIAAYGVNATGLIVMIAVFASTAFIPTGAEIGVAGGTTVLSQKVLEALFGDQAVRRLADEARADLRQRVDALLADEEARFTALLAAHATDLRDAEALERAAAAVEGAR</sequence>
<dbReference type="RefSeq" id="WP_311559713.1">
    <property type="nucleotide sequence ID" value="NZ_JAVREJ010000027.1"/>
</dbReference>
<organism evidence="3 4">
    <name type="scientific">Pseudonocardia charpentierae</name>
    <dbReference type="NCBI Taxonomy" id="3075545"/>
    <lineage>
        <taxon>Bacteria</taxon>
        <taxon>Bacillati</taxon>
        <taxon>Actinomycetota</taxon>
        <taxon>Actinomycetes</taxon>
        <taxon>Pseudonocardiales</taxon>
        <taxon>Pseudonocardiaceae</taxon>
        <taxon>Pseudonocardia</taxon>
    </lineage>
</organism>
<evidence type="ECO:0000313" key="4">
    <source>
        <dbReference type="Proteomes" id="UP001183202"/>
    </source>
</evidence>
<feature type="domain" description="Dynamin N-terminal" evidence="2">
    <location>
        <begin position="97"/>
        <end position="138"/>
    </location>
</feature>
<protein>
    <submittedName>
        <fullName evidence="3">Dynamin family protein</fullName>
    </submittedName>
</protein>
<dbReference type="EMBL" id="JAVREJ010000027">
    <property type="protein sequence ID" value="MDT0353197.1"/>
    <property type="molecule type" value="Genomic_DNA"/>
</dbReference>
<dbReference type="InterPro" id="IPR027417">
    <property type="entry name" value="P-loop_NTPase"/>
</dbReference>
<dbReference type="Pfam" id="PF00350">
    <property type="entry name" value="Dynamin_N"/>
    <property type="match status" value="1"/>
</dbReference>
<evidence type="ECO:0000256" key="1">
    <source>
        <dbReference type="SAM" id="MobiDB-lite"/>
    </source>
</evidence>
<name>A0ABU2NGW0_9PSEU</name>
<dbReference type="Proteomes" id="UP001183202">
    <property type="component" value="Unassembled WGS sequence"/>
</dbReference>
<reference evidence="4" key="1">
    <citation type="submission" date="2023-07" db="EMBL/GenBank/DDBJ databases">
        <title>30 novel species of actinomycetes from the DSMZ collection.</title>
        <authorList>
            <person name="Nouioui I."/>
        </authorList>
    </citation>
    <scope>NUCLEOTIDE SEQUENCE [LARGE SCALE GENOMIC DNA]</scope>
    <source>
        <strain evidence="4">DSM 45834</strain>
    </source>
</reference>
<feature type="compositionally biased region" description="Pro residues" evidence="1">
    <location>
        <begin position="18"/>
        <end position="37"/>
    </location>
</feature>
<gene>
    <name evidence="3" type="ORF">RM445_27160</name>
</gene>
<keyword evidence="4" id="KW-1185">Reference proteome</keyword>
<comment type="caution">
    <text evidence="3">The sequence shown here is derived from an EMBL/GenBank/DDBJ whole genome shotgun (WGS) entry which is preliminary data.</text>
</comment>